<dbReference type="GO" id="GO:0016020">
    <property type="term" value="C:membrane"/>
    <property type="evidence" value="ECO:0007669"/>
    <property type="project" value="InterPro"/>
</dbReference>
<dbReference type="NCBIfam" id="TIGR02512">
    <property type="entry name" value="FeFe_hydrog_A"/>
    <property type="match status" value="1"/>
</dbReference>
<comment type="cofactor">
    <cofactor evidence="1">
        <name>[4Fe-4S] cluster</name>
        <dbReference type="ChEBI" id="CHEBI:49883"/>
    </cofactor>
</comment>
<dbReference type="PROSITE" id="PS51839">
    <property type="entry name" value="4FE4S_HC3"/>
    <property type="match status" value="1"/>
</dbReference>
<organism evidence="10 11">
    <name type="scientific">Candidatus Falkowbacteria bacterium CG10_big_fil_rev_8_21_14_0_10_43_10</name>
    <dbReference type="NCBI Taxonomy" id="1974567"/>
    <lineage>
        <taxon>Bacteria</taxon>
        <taxon>Candidatus Falkowiibacteriota</taxon>
    </lineage>
</organism>
<sequence length="576" mass="65035">MISKVNIKINNKAITAKPKETIAEAAKRNGIDIPLLCSHPDLKIKASCRVCVVKVKGHDNLMPSCSTEIQEGMEIFTDTKEIKRARKTNLELIFAQHREECSDCVWNYNCQLLKLAKQEKIEINRFQDRKSKFPTFLFGNVIEFDSSKCIDCRNCIEMCQKQGVGYLETRSYGHETNVMPVKDKNKDCVYCGQCIMHCPAGAFESTGEFEKIEEPLRQKDKVAAVQFAPSIRSSIGEEFGLQPGEVVTEKLVGALRELGFNKIFDTSVGADFTTMAESAEVIERMESGKNLPILTSCCPAWVRYIEFYYPEFIPNLTTVRSPQIILGGLIKTYWAKINKINPRNIFSVSIMPCVAKKYEAKRPELKVKGMKPIDYVLTTRELARLLMRRKIDFKKIKPQAIDSMFGSPSGAGVIYGASGGVMESALRTTYEKLTGQRLENIEFRQVRGMKEYKEAEIDIKGIKRKAVVINGLGVAQNFLEKIKKGESSPTCVEVMACPGGCIGGGGQPLPSDGEIRKKRAAGLYSVDEKKIIRRAHENPVVQKVYSEFFERNHEMAHKVLHTKYHKQKREKLKIIK</sequence>
<feature type="domain" description="4Fe-4S ferredoxin-type" evidence="8">
    <location>
        <begin position="178"/>
        <end position="208"/>
    </location>
</feature>
<dbReference type="Pfam" id="PF12838">
    <property type="entry name" value="Fer4_7"/>
    <property type="match status" value="1"/>
</dbReference>
<dbReference type="GO" id="GO:0042773">
    <property type="term" value="P:ATP synthesis coupled electron transport"/>
    <property type="evidence" value="ECO:0007669"/>
    <property type="project" value="InterPro"/>
</dbReference>
<dbReference type="InterPro" id="IPR009016">
    <property type="entry name" value="Fe_hydrogenase"/>
</dbReference>
<dbReference type="GO" id="GO:0005506">
    <property type="term" value="F:iron ion binding"/>
    <property type="evidence" value="ECO:0007669"/>
    <property type="project" value="InterPro"/>
</dbReference>
<dbReference type="GO" id="GO:0008137">
    <property type="term" value="F:NADH dehydrogenase (ubiquinone) activity"/>
    <property type="evidence" value="ECO:0007669"/>
    <property type="project" value="InterPro"/>
</dbReference>
<dbReference type="FunFam" id="3.30.70.20:FF:000035">
    <property type="entry name" value="Iron hydrogenase 1"/>
    <property type="match status" value="1"/>
</dbReference>
<keyword evidence="4" id="KW-0677">Repeat</keyword>
<dbReference type="Pfam" id="PF13510">
    <property type="entry name" value="Fer2_4"/>
    <property type="match status" value="1"/>
</dbReference>
<evidence type="ECO:0000259" key="9">
    <source>
        <dbReference type="PROSITE" id="PS51839"/>
    </source>
</evidence>
<evidence type="ECO:0000256" key="6">
    <source>
        <dbReference type="ARBA" id="ARBA00023014"/>
    </source>
</evidence>
<dbReference type="GO" id="GO:0008901">
    <property type="term" value="F:ferredoxin hydrogenase activity"/>
    <property type="evidence" value="ECO:0007669"/>
    <property type="project" value="InterPro"/>
</dbReference>
<dbReference type="InterPro" id="IPR001041">
    <property type="entry name" value="2Fe-2S_ferredoxin-type"/>
</dbReference>
<comment type="caution">
    <text evidence="10">The sequence shown here is derived from an EMBL/GenBank/DDBJ whole genome shotgun (WGS) entry which is preliminary data.</text>
</comment>
<dbReference type="InterPro" id="IPR004108">
    <property type="entry name" value="Fe_hydrogenase_lsu_C"/>
</dbReference>
<dbReference type="SMART" id="SM00902">
    <property type="entry name" value="Fe_hyd_SSU"/>
    <property type="match status" value="1"/>
</dbReference>
<dbReference type="InterPro" id="IPR036010">
    <property type="entry name" value="2Fe-2S_ferredoxin-like_sf"/>
</dbReference>
<dbReference type="Gene3D" id="3.10.20.740">
    <property type="match status" value="1"/>
</dbReference>
<keyword evidence="3" id="KW-0479">Metal-binding</keyword>
<dbReference type="InterPro" id="IPR050340">
    <property type="entry name" value="Cytosolic_Fe-S_CAF"/>
</dbReference>
<evidence type="ECO:0000256" key="3">
    <source>
        <dbReference type="ARBA" id="ARBA00022723"/>
    </source>
</evidence>
<reference evidence="11" key="1">
    <citation type="submission" date="2017-09" db="EMBL/GenBank/DDBJ databases">
        <title>Depth-based differentiation of microbial function through sediment-hosted aquifers and enrichment of novel symbionts in the deep terrestrial subsurface.</title>
        <authorList>
            <person name="Probst A.J."/>
            <person name="Ladd B."/>
            <person name="Jarett J.K."/>
            <person name="Geller-Mcgrath D.E."/>
            <person name="Sieber C.M.K."/>
            <person name="Emerson J.B."/>
            <person name="Anantharaman K."/>
            <person name="Thomas B.C."/>
            <person name="Malmstrom R."/>
            <person name="Stieglmeier M."/>
            <person name="Klingl A."/>
            <person name="Woyke T."/>
            <person name="Ryan C.M."/>
            <person name="Banfield J.F."/>
        </authorList>
    </citation>
    <scope>NUCLEOTIDE SEQUENCE [LARGE SCALE GENOMIC DNA]</scope>
</reference>
<evidence type="ECO:0000256" key="1">
    <source>
        <dbReference type="ARBA" id="ARBA00001966"/>
    </source>
</evidence>
<dbReference type="CDD" id="cd00207">
    <property type="entry name" value="fer2"/>
    <property type="match status" value="1"/>
</dbReference>
<dbReference type="InterPro" id="IPR003149">
    <property type="entry name" value="Fe_hydrogenase_ssu"/>
</dbReference>
<keyword evidence="2" id="KW-0004">4Fe-4S</keyword>
<gene>
    <name evidence="10" type="ORF">COT99_04105</name>
</gene>
<evidence type="ECO:0000256" key="5">
    <source>
        <dbReference type="ARBA" id="ARBA00023004"/>
    </source>
</evidence>
<dbReference type="Gene3D" id="3.40.950.10">
    <property type="entry name" value="Fe-only Hydrogenase (Larger Subunit), Chain L, domain 3"/>
    <property type="match status" value="1"/>
</dbReference>
<dbReference type="PROSITE" id="PS51379">
    <property type="entry name" value="4FE4S_FER_2"/>
    <property type="match status" value="2"/>
</dbReference>
<dbReference type="SUPFAM" id="SSF54862">
    <property type="entry name" value="4Fe-4S ferredoxins"/>
    <property type="match status" value="1"/>
</dbReference>
<dbReference type="InterPro" id="IPR017896">
    <property type="entry name" value="4Fe4S_Fe-S-bd"/>
</dbReference>
<dbReference type="GO" id="GO:0051539">
    <property type="term" value="F:4 iron, 4 sulfur cluster binding"/>
    <property type="evidence" value="ECO:0007669"/>
    <property type="project" value="UniProtKB-KW"/>
</dbReference>
<dbReference type="InterPro" id="IPR017900">
    <property type="entry name" value="4Fe4S_Fe_S_CS"/>
</dbReference>
<dbReference type="InterPro" id="IPR036991">
    <property type="entry name" value="Fe_hydrogenase_ssu_sf"/>
</dbReference>
<dbReference type="AlphaFoldDB" id="A0A2H0V3B6"/>
<name>A0A2H0V3B6_9BACT</name>
<keyword evidence="6" id="KW-0411">Iron-sulfur</keyword>
<evidence type="ECO:0000313" key="11">
    <source>
        <dbReference type="Proteomes" id="UP000228626"/>
    </source>
</evidence>
<evidence type="ECO:0000259" key="8">
    <source>
        <dbReference type="PROSITE" id="PS51379"/>
    </source>
</evidence>
<dbReference type="EMBL" id="PFAR01000049">
    <property type="protein sequence ID" value="PIR92820.1"/>
    <property type="molecule type" value="Genomic_DNA"/>
</dbReference>
<keyword evidence="5" id="KW-0408">Iron</keyword>
<evidence type="ECO:0000256" key="2">
    <source>
        <dbReference type="ARBA" id="ARBA00022485"/>
    </source>
</evidence>
<dbReference type="InterPro" id="IPR013352">
    <property type="entry name" value="Fe_hydrogenase_subset"/>
</dbReference>
<feature type="domain" description="4Fe-4S His(Cys)3-ligated-type" evidence="9">
    <location>
        <begin position="81"/>
        <end position="120"/>
    </location>
</feature>
<dbReference type="Pfam" id="PF02906">
    <property type="entry name" value="Fe_hyd_lg_C"/>
    <property type="match status" value="1"/>
</dbReference>
<feature type="domain" description="4Fe-4S ferredoxin-type" evidence="8">
    <location>
        <begin position="140"/>
        <end position="169"/>
    </location>
</feature>
<dbReference type="PROSITE" id="PS00198">
    <property type="entry name" value="4FE4S_FER_1"/>
    <property type="match status" value="1"/>
</dbReference>
<dbReference type="Pfam" id="PF10588">
    <property type="entry name" value="NADH-G_4Fe-4S_3"/>
    <property type="match status" value="1"/>
</dbReference>
<feature type="domain" description="2Fe-2S ferredoxin-type" evidence="7">
    <location>
        <begin position="3"/>
        <end position="81"/>
    </location>
</feature>
<dbReference type="PROSITE" id="PS00641">
    <property type="entry name" value="COMPLEX1_75K_1"/>
    <property type="match status" value="1"/>
</dbReference>
<dbReference type="SUPFAM" id="SSF53920">
    <property type="entry name" value="Fe-only hydrogenase"/>
    <property type="match status" value="1"/>
</dbReference>
<dbReference type="SUPFAM" id="SSF54292">
    <property type="entry name" value="2Fe-2S ferredoxin-like"/>
    <property type="match status" value="1"/>
</dbReference>
<dbReference type="FunFam" id="3.10.20.740:FF:000003">
    <property type="entry name" value="Formate dehydrogenase subunit alpha"/>
    <property type="match status" value="1"/>
</dbReference>
<dbReference type="Gene3D" id="3.30.70.20">
    <property type="match status" value="1"/>
</dbReference>
<dbReference type="Proteomes" id="UP000228626">
    <property type="component" value="Unassembled WGS sequence"/>
</dbReference>
<dbReference type="PANTHER" id="PTHR11615">
    <property type="entry name" value="NITRATE, FORMATE, IRON DEHYDROGENASE"/>
    <property type="match status" value="1"/>
</dbReference>
<proteinExistence type="predicted"/>
<dbReference type="Gene3D" id="4.10.260.20">
    <property type="entry name" value="Iron hydrogenase, small subunit"/>
    <property type="match status" value="1"/>
</dbReference>
<dbReference type="Gene3D" id="3.40.50.1780">
    <property type="match status" value="1"/>
</dbReference>
<dbReference type="SMART" id="SM00929">
    <property type="entry name" value="NADH-G_4Fe-4S_3"/>
    <property type="match status" value="1"/>
</dbReference>
<protein>
    <submittedName>
        <fullName evidence="10">Ferredoxin</fullName>
    </submittedName>
</protein>
<dbReference type="InterPro" id="IPR019574">
    <property type="entry name" value="NADH_UbQ_OxRdtase_Gsu_4Fe4S-bd"/>
</dbReference>
<dbReference type="InterPro" id="IPR000283">
    <property type="entry name" value="NADH_UbQ_OxRdtase_75kDa_su_CS"/>
</dbReference>
<dbReference type="Pfam" id="PF02256">
    <property type="entry name" value="Fe_hyd_SSU"/>
    <property type="match status" value="1"/>
</dbReference>
<dbReference type="PROSITE" id="PS51085">
    <property type="entry name" value="2FE2S_FER_2"/>
    <property type="match status" value="1"/>
</dbReference>
<evidence type="ECO:0000259" key="7">
    <source>
        <dbReference type="PROSITE" id="PS51085"/>
    </source>
</evidence>
<evidence type="ECO:0000256" key="4">
    <source>
        <dbReference type="ARBA" id="ARBA00022737"/>
    </source>
</evidence>
<accession>A0A2H0V3B6</accession>
<evidence type="ECO:0000313" key="10">
    <source>
        <dbReference type="EMBL" id="PIR92820.1"/>
    </source>
</evidence>